<dbReference type="CDD" id="cd00056">
    <property type="entry name" value="ENDO3c"/>
    <property type="match status" value="1"/>
</dbReference>
<evidence type="ECO:0000313" key="14">
    <source>
        <dbReference type="EMBL" id="AGE95118.1"/>
    </source>
</evidence>
<evidence type="ECO:0000256" key="11">
    <source>
        <dbReference type="ARBA" id="ARBA00044632"/>
    </source>
</evidence>
<keyword evidence="14" id="KW-0540">Nuclease</keyword>
<dbReference type="PANTHER" id="PTHR43286">
    <property type="entry name" value="ENDONUCLEASE III-LIKE PROTEIN 1"/>
    <property type="match status" value="1"/>
</dbReference>
<keyword evidence="7" id="KW-0411">Iron-sulfur</keyword>
<dbReference type="GO" id="GO:0000703">
    <property type="term" value="F:oxidized pyrimidine nucleobase lesion DNA N-glycosylase activity"/>
    <property type="evidence" value="ECO:0007669"/>
    <property type="project" value="UniProtKB-UniRule"/>
</dbReference>
<comment type="catalytic activity">
    <reaction evidence="11 12">
        <text>2'-deoxyribonucleotide-(2'-deoxyribose 5'-phosphate)-2'-deoxyribonucleotide-DNA = a 3'-end 2'-deoxyribonucleotide-(2,3-dehydro-2,3-deoxyribose 5'-phosphate)-DNA + a 5'-end 5'-phospho-2'-deoxyribonucleoside-DNA + H(+)</text>
        <dbReference type="Rhea" id="RHEA:66592"/>
        <dbReference type="Rhea" id="RHEA-COMP:13180"/>
        <dbReference type="Rhea" id="RHEA-COMP:16897"/>
        <dbReference type="Rhea" id="RHEA-COMP:17067"/>
        <dbReference type="ChEBI" id="CHEBI:15378"/>
        <dbReference type="ChEBI" id="CHEBI:136412"/>
        <dbReference type="ChEBI" id="CHEBI:157695"/>
        <dbReference type="ChEBI" id="CHEBI:167181"/>
        <dbReference type="EC" id="4.2.99.18"/>
    </reaction>
</comment>
<dbReference type="GO" id="GO:0003677">
    <property type="term" value="F:DNA binding"/>
    <property type="evidence" value="ECO:0007669"/>
    <property type="project" value="UniProtKB-UniRule"/>
</dbReference>
<feature type="domain" description="HhH-GPD" evidence="13">
    <location>
        <begin position="57"/>
        <end position="215"/>
    </location>
</feature>
<evidence type="ECO:0000256" key="7">
    <source>
        <dbReference type="ARBA" id="ARBA00023014"/>
    </source>
</evidence>
<comment type="function">
    <text evidence="12">Bifunctional DNA N-glycosylase with associated apurinic/apyrimidinic (AP) lyase function that catalyzes the first step in base excision repair (BER), the primary repair pathway for the repair of oxidative DNA damage. The DNA N-glycosylase activity releases the damaged DNA base from DNA by cleaving the N-glycosidic bond, leaving an AP site. The AP lyase activity cleaves the phosphodiester bond 3' to the AP site by a beta-elimination. Primarily recognizes and repairs oxidative base damage of pyrimidines.</text>
</comment>
<sequence length="238" mass="26700">MGSASGEEREGPLGLYLEIKMQRKDIVSPVDTMGCSITPSCRTEEERRFHILVSLLLSSQTKDEVTYEAMARLRKLLPESAATDGEARGGLTIERVANSDVKHINECIKKVGFHNRKAANLKKIAEILREKGLPREMKDLISLPGIGNKMALLYMSHACNRTVGISVDTHVHRISNRIGLVKTRDVESTRRELERVVPREEWKTINNILVGFGQTICVAKRPKCEECCIRGRCPSSLF</sequence>
<dbReference type="GO" id="GO:0005634">
    <property type="term" value="C:nucleus"/>
    <property type="evidence" value="ECO:0007669"/>
    <property type="project" value="UniProtKB-SubCell"/>
</dbReference>
<dbReference type="Gene3D" id="1.10.340.30">
    <property type="entry name" value="Hypothetical protein, domain 2"/>
    <property type="match status" value="1"/>
</dbReference>
<keyword evidence="8 12" id="KW-0234">DNA repair</keyword>
<dbReference type="InterPro" id="IPR003651">
    <property type="entry name" value="Endonuclease3_FeS-loop_motif"/>
</dbReference>
<keyword evidence="10 12" id="KW-0326">Glycosidase</keyword>
<evidence type="ECO:0000256" key="10">
    <source>
        <dbReference type="ARBA" id="ARBA00023295"/>
    </source>
</evidence>
<dbReference type="InterPro" id="IPR003265">
    <property type="entry name" value="HhH-GPD_domain"/>
</dbReference>
<dbReference type="VEuPathDB" id="MicrosporidiaDB:ECU08_0880"/>
<dbReference type="InterPro" id="IPR004035">
    <property type="entry name" value="Endouclease-III_FeS-bd_BS"/>
</dbReference>
<dbReference type="InterPro" id="IPR023170">
    <property type="entry name" value="HhH_base_excis_C"/>
</dbReference>
<keyword evidence="6" id="KW-0408">Iron</keyword>
<gene>
    <name evidence="12" type="primary">NTH1</name>
    <name evidence="14" type="ORF">ECU08_0880</name>
</gene>
<dbReference type="AlphaFoldDB" id="M1K2T4"/>
<dbReference type="GO" id="GO:0051539">
    <property type="term" value="F:4 iron, 4 sulfur cluster binding"/>
    <property type="evidence" value="ECO:0007669"/>
    <property type="project" value="InterPro"/>
</dbReference>
<dbReference type="PIRSF" id="PIRSF001435">
    <property type="entry name" value="Nth"/>
    <property type="match status" value="1"/>
</dbReference>
<dbReference type="VEuPathDB" id="MicrosporidiaDB:AEWR_080890"/>
<keyword evidence="12" id="KW-0496">Mitochondrion</keyword>
<dbReference type="Gene3D" id="1.10.1670.10">
    <property type="entry name" value="Helix-hairpin-Helix base-excision DNA repair enzymes (C-terminal)"/>
    <property type="match status" value="1"/>
</dbReference>
<proteinExistence type="inferred from homology"/>
<reference evidence="14" key="1">
    <citation type="journal article" date="2013" name="Eukaryot. Cell">
        <title>Extremely Reduced Levels of Heterozygosity in the Vertebrate Pathogen Encephalitozoon cuniculi.</title>
        <authorList>
            <person name="Selman M."/>
            <person name="Sak B."/>
            <person name="Kvac M."/>
            <person name="Farinelli L."/>
            <person name="Weiss L.M."/>
            <person name="Corradi N."/>
        </authorList>
    </citation>
    <scope>NUCLEOTIDE SEQUENCE</scope>
</reference>
<evidence type="ECO:0000256" key="4">
    <source>
        <dbReference type="ARBA" id="ARBA00022763"/>
    </source>
</evidence>
<dbReference type="InterPro" id="IPR011257">
    <property type="entry name" value="DNA_glycosylase"/>
</dbReference>
<dbReference type="SUPFAM" id="SSF48150">
    <property type="entry name" value="DNA-glycosylase"/>
    <property type="match status" value="1"/>
</dbReference>
<evidence type="ECO:0000259" key="13">
    <source>
        <dbReference type="SMART" id="SM00478"/>
    </source>
</evidence>
<evidence type="ECO:0000256" key="3">
    <source>
        <dbReference type="ARBA" id="ARBA00022723"/>
    </source>
</evidence>
<evidence type="ECO:0000256" key="9">
    <source>
        <dbReference type="ARBA" id="ARBA00023239"/>
    </source>
</evidence>
<evidence type="ECO:0000256" key="2">
    <source>
        <dbReference type="ARBA" id="ARBA00008343"/>
    </source>
</evidence>
<dbReference type="VEuPathDB" id="MicrosporidiaDB:AEWD_080840"/>
<dbReference type="VEuPathDB" id="MicrosporidiaDB:AEWQ_080880"/>
<keyword evidence="14" id="KW-0255">Endonuclease</keyword>
<accession>M1K2T4</accession>
<evidence type="ECO:0000256" key="12">
    <source>
        <dbReference type="HAMAP-Rule" id="MF_03183"/>
    </source>
</evidence>
<dbReference type="Pfam" id="PF00730">
    <property type="entry name" value="HhH-GPD"/>
    <property type="match status" value="1"/>
</dbReference>
<comment type="cofactor">
    <cofactor evidence="1">
        <name>[4Fe-4S] cluster</name>
        <dbReference type="ChEBI" id="CHEBI:49883"/>
    </cofactor>
</comment>
<comment type="caution">
    <text evidence="12">Lacks conserved residue(s) required for the propagation of feature annotation.</text>
</comment>
<dbReference type="GO" id="GO:0006285">
    <property type="term" value="P:base-excision repair, AP site formation"/>
    <property type="evidence" value="ECO:0007669"/>
    <property type="project" value="UniProtKB-UniRule"/>
</dbReference>
<dbReference type="EC" id="4.2.99.18" evidence="12"/>
<dbReference type="EC" id="3.2.2.-" evidence="12"/>
<dbReference type="PANTHER" id="PTHR43286:SF1">
    <property type="entry name" value="ENDONUCLEASE III-LIKE PROTEIN 1"/>
    <property type="match status" value="1"/>
</dbReference>
<evidence type="ECO:0000256" key="6">
    <source>
        <dbReference type="ARBA" id="ARBA00023004"/>
    </source>
</evidence>
<dbReference type="GO" id="GO:0005739">
    <property type="term" value="C:mitochondrion"/>
    <property type="evidence" value="ECO:0007669"/>
    <property type="project" value="UniProtKB-SubCell"/>
</dbReference>
<protein>
    <recommendedName>
        <fullName evidence="12">Endonuclease III homolog</fullName>
        <ecNumber evidence="12">3.2.2.-</ecNumber>
        <ecNumber evidence="12">4.2.99.18</ecNumber>
    </recommendedName>
    <alternativeName>
        <fullName evidence="12">Bifunctional DNA N-glycosylase/DNA-(apurinic or apyrimidinic site) lyase</fullName>
        <shortName evidence="12">DNA glycosylase/AP lyase</shortName>
    </alternativeName>
</protein>
<keyword evidence="4 12" id="KW-0227">DNA damage</keyword>
<dbReference type="VEuPathDB" id="MicrosporidiaDB:M970_080890"/>
<keyword evidence="3" id="KW-0479">Metal-binding</keyword>
<keyword evidence="12" id="KW-0539">Nucleus</keyword>
<dbReference type="FunFam" id="1.10.340.30:FF:000001">
    <property type="entry name" value="Endonuclease III"/>
    <property type="match status" value="1"/>
</dbReference>
<keyword evidence="9 12" id="KW-0456">Lyase</keyword>
<dbReference type="PROSITE" id="PS00764">
    <property type="entry name" value="ENDONUCLEASE_III_1"/>
    <property type="match status" value="1"/>
</dbReference>
<dbReference type="InterPro" id="IPR030841">
    <property type="entry name" value="NTH1"/>
</dbReference>
<dbReference type="GO" id="GO:0140078">
    <property type="term" value="F:class I DNA-(apurinic or apyrimidinic site) endonuclease activity"/>
    <property type="evidence" value="ECO:0007669"/>
    <property type="project" value="UniProtKB-EC"/>
</dbReference>
<evidence type="ECO:0000256" key="1">
    <source>
        <dbReference type="ARBA" id="ARBA00001966"/>
    </source>
</evidence>
<dbReference type="GO" id="GO:0046872">
    <property type="term" value="F:metal ion binding"/>
    <property type="evidence" value="ECO:0007669"/>
    <property type="project" value="UniProtKB-KW"/>
</dbReference>
<name>M1K2T4_ENCCN</name>
<dbReference type="SMART" id="SM00478">
    <property type="entry name" value="ENDO3c"/>
    <property type="match status" value="1"/>
</dbReference>
<dbReference type="HAMAP" id="MF_03183">
    <property type="entry name" value="Endonuclease_III_Nth"/>
    <property type="match status" value="1"/>
</dbReference>
<dbReference type="SMART" id="SM00525">
    <property type="entry name" value="FES"/>
    <property type="match status" value="1"/>
</dbReference>
<evidence type="ECO:0000256" key="5">
    <source>
        <dbReference type="ARBA" id="ARBA00022801"/>
    </source>
</evidence>
<organism evidence="14">
    <name type="scientific">Encephalitozoon cuniculi</name>
    <name type="common">Microsporidian parasite</name>
    <dbReference type="NCBI Taxonomy" id="6035"/>
    <lineage>
        <taxon>Eukaryota</taxon>
        <taxon>Fungi</taxon>
        <taxon>Fungi incertae sedis</taxon>
        <taxon>Microsporidia</taxon>
        <taxon>Unikaryonidae</taxon>
        <taxon>Encephalitozoon</taxon>
    </lineage>
</organism>
<dbReference type="EMBL" id="KC513605">
    <property type="protein sequence ID" value="AGE95118.1"/>
    <property type="molecule type" value="Genomic_DNA"/>
</dbReference>
<dbReference type="GO" id="GO:0006289">
    <property type="term" value="P:nucleotide-excision repair"/>
    <property type="evidence" value="ECO:0007669"/>
    <property type="project" value="TreeGrafter"/>
</dbReference>
<comment type="subcellular location">
    <subcellularLocation>
        <location evidence="12">Nucleus</location>
    </subcellularLocation>
    <subcellularLocation>
        <location evidence="12">Mitochondrion</location>
    </subcellularLocation>
</comment>
<comment type="similarity">
    <text evidence="2 12">Belongs to the Nth/MutY family.</text>
</comment>
<evidence type="ECO:0000256" key="8">
    <source>
        <dbReference type="ARBA" id="ARBA00023204"/>
    </source>
</evidence>
<keyword evidence="5 12" id="KW-0378">Hydrolase</keyword>